<dbReference type="InterPro" id="IPR009081">
    <property type="entry name" value="PP-bd_ACP"/>
</dbReference>
<dbReference type="SUPFAM" id="SSF47336">
    <property type="entry name" value="ACP-like"/>
    <property type="match status" value="1"/>
</dbReference>
<gene>
    <name evidence="6" type="ORF">GCM10023082_22570</name>
</gene>
<protein>
    <recommendedName>
        <fullName evidence="5">Carrier domain-containing protein</fullName>
    </recommendedName>
</protein>
<dbReference type="Gene3D" id="3.40.50.1820">
    <property type="entry name" value="alpha/beta hydrolase"/>
    <property type="match status" value="1"/>
</dbReference>
<dbReference type="Gene3D" id="3.30.559.30">
    <property type="entry name" value="Nonribosomal peptide synthetase, condensation domain"/>
    <property type="match status" value="2"/>
</dbReference>
<evidence type="ECO:0000313" key="6">
    <source>
        <dbReference type="EMBL" id="GAA3723956.1"/>
    </source>
</evidence>
<reference evidence="7" key="1">
    <citation type="journal article" date="2019" name="Int. J. Syst. Evol. Microbiol.">
        <title>The Global Catalogue of Microorganisms (GCM) 10K type strain sequencing project: providing services to taxonomists for standard genome sequencing and annotation.</title>
        <authorList>
            <consortium name="The Broad Institute Genomics Platform"/>
            <consortium name="The Broad Institute Genome Sequencing Center for Infectious Disease"/>
            <person name="Wu L."/>
            <person name="Ma J."/>
        </authorList>
    </citation>
    <scope>NUCLEOTIDE SEQUENCE [LARGE SCALE GENOMIC DNA]</scope>
    <source>
        <strain evidence="7">JCM 30846</strain>
    </source>
</reference>
<evidence type="ECO:0000256" key="3">
    <source>
        <dbReference type="ARBA" id="ARBA00022553"/>
    </source>
</evidence>
<dbReference type="RefSeq" id="WP_345644780.1">
    <property type="nucleotide sequence ID" value="NZ_BAABEP010000011.1"/>
</dbReference>
<dbReference type="PANTHER" id="PTHR45527:SF1">
    <property type="entry name" value="FATTY ACID SYNTHASE"/>
    <property type="match status" value="1"/>
</dbReference>
<evidence type="ECO:0000259" key="5">
    <source>
        <dbReference type="PROSITE" id="PS50075"/>
    </source>
</evidence>
<dbReference type="InterPro" id="IPR029058">
    <property type="entry name" value="AB_hydrolase_fold"/>
</dbReference>
<evidence type="ECO:0000256" key="2">
    <source>
        <dbReference type="ARBA" id="ARBA00022450"/>
    </source>
</evidence>
<dbReference type="SMART" id="SM00823">
    <property type="entry name" value="PKS_PP"/>
    <property type="match status" value="1"/>
</dbReference>
<organism evidence="6 7">
    <name type="scientific">Streptomyces tremellae</name>
    <dbReference type="NCBI Taxonomy" id="1124239"/>
    <lineage>
        <taxon>Bacteria</taxon>
        <taxon>Bacillati</taxon>
        <taxon>Actinomycetota</taxon>
        <taxon>Actinomycetes</taxon>
        <taxon>Kitasatosporales</taxon>
        <taxon>Streptomycetaceae</taxon>
        <taxon>Streptomyces</taxon>
    </lineage>
</organism>
<evidence type="ECO:0000313" key="7">
    <source>
        <dbReference type="Proteomes" id="UP001499884"/>
    </source>
</evidence>
<evidence type="ECO:0000256" key="4">
    <source>
        <dbReference type="SAM" id="MobiDB-lite"/>
    </source>
</evidence>
<sequence>MHSSRDYIPLAPIQEHFWTAGEHGPTDGFLTECVALRLRGRLDRPALAHAVRAVLARHEILRTTFVDHHGEPVMRVRPAPSAPPLSWAGGTAAAKDGGSVAEPLAQTIDLVRDFAEEGTDPGSGPPIRFLVVSLGADDHVFALAVHHLVADATAVRTVLSEISDDYLAFLRDAPSPVPQPTLQYGDFAIWERDTLLPAALRTDAPFWRENLRDAPAALDLRLDRPRPPVKGTKGRRRAFSFPAAVASALAGFAREQRTTPYAVCLAAFAALVTRSTGDDDLVLGVLAANRPVPQAERLVGQFSNTVPLRIRVAGDPAFAELTARCTRAVAEAVDHARLPLSRIVEVAGAKRDPRRTTVVQHLFLPLVDPVGDMAFCGLATSTLEVPRERGRFDTVFEVGTSRDGLRVWVEYDTRLYTEHGIDALVEDYARVLTAWLGTPGLPVSALPLTGPPAGEGPSAHLAEALGLSDADTLLIHPEAAHADAVRGAALRAGAHVVPAGPGDAPDLPATAALVPAELFGAYVGRSTARTLVTDACVAAEDLARWTAGGTRRVLRLLQPYGGLLLVADCTGVPGAWPVLRGGAPVDLQVGGVPGSGTALSPYAPGTLYADSAATPLTARWNPLGRLEILDGVSFVRPSTRPGTTGRAEDGATTAGDPLVSLMCELWAQVLERPLVHADDDFIELGGYSMVAMRLIAELDETLGVRVRVRTLFENPTPALLAAELRRLHPRLDALLALVASASASGDGTDEAAPVPAAAPPPGEDTPIPLLAAQRQLWLAEQANPGALTHTIPLLLRIDGPLDASALRAAVACVVARQAGLRGTFVEVDGEPVQRVAGHRDFDVPLVDLGGLPWPERDRRARALEQETAYGGFDITRGPLLRARLVRLAEDRHVLHLLFHHLVTDEVSMTVFMREMSEFYRARTESRPASLAPLTLGFADLVRAEQDMLAGAEGERLRRFWRRKLANAPRPALPTDRARPDRATFTGEFLERRAPREVAGMLGGLARERRTTPFAVFCSAVVALLHHLTGQDDLVVGVPAENRGRRGAELLIGCFLNVLPVRVDCSGDPSFAELLDRVRTELLLAYEHQALPFAEIVDAVRPERLPGTHPVYQVTCELQLADWMPADLPGCRTSYELISHGTARYDMSFHSLVREDGVSVMLEINTDLWDRETGLARIDQVLALLVRAAKCPDAPLSALIR</sequence>
<feature type="domain" description="Carrier" evidence="5">
    <location>
        <begin position="653"/>
        <end position="728"/>
    </location>
</feature>
<proteinExistence type="predicted"/>
<dbReference type="Pfam" id="PF00550">
    <property type="entry name" value="PP-binding"/>
    <property type="match status" value="1"/>
</dbReference>
<accession>A0ABP7ESR4</accession>
<dbReference type="InterPro" id="IPR023213">
    <property type="entry name" value="CAT-like_dom_sf"/>
</dbReference>
<dbReference type="PANTHER" id="PTHR45527">
    <property type="entry name" value="NONRIBOSOMAL PEPTIDE SYNTHETASE"/>
    <property type="match status" value="1"/>
</dbReference>
<name>A0ABP7ESR4_9ACTN</name>
<dbReference type="Proteomes" id="UP001499884">
    <property type="component" value="Unassembled WGS sequence"/>
</dbReference>
<dbReference type="CDD" id="cd19531">
    <property type="entry name" value="LCL_NRPS-like"/>
    <property type="match status" value="2"/>
</dbReference>
<dbReference type="EMBL" id="BAABEP010000011">
    <property type="protein sequence ID" value="GAA3723956.1"/>
    <property type="molecule type" value="Genomic_DNA"/>
</dbReference>
<dbReference type="Pfam" id="PF00668">
    <property type="entry name" value="Condensation"/>
    <property type="match status" value="2"/>
</dbReference>
<keyword evidence="2" id="KW-0596">Phosphopantetheine</keyword>
<dbReference type="PROSITE" id="PS50075">
    <property type="entry name" value="CARRIER"/>
    <property type="match status" value="1"/>
</dbReference>
<keyword evidence="3" id="KW-0597">Phosphoprotein</keyword>
<keyword evidence="7" id="KW-1185">Reference proteome</keyword>
<evidence type="ECO:0000256" key="1">
    <source>
        <dbReference type="ARBA" id="ARBA00001957"/>
    </source>
</evidence>
<dbReference type="InterPro" id="IPR020806">
    <property type="entry name" value="PKS_PP-bd"/>
</dbReference>
<comment type="caution">
    <text evidence="6">The sequence shown here is derived from an EMBL/GenBank/DDBJ whole genome shotgun (WGS) entry which is preliminary data.</text>
</comment>
<dbReference type="InterPro" id="IPR001242">
    <property type="entry name" value="Condensation_dom"/>
</dbReference>
<comment type="cofactor">
    <cofactor evidence="1">
        <name>pantetheine 4'-phosphate</name>
        <dbReference type="ChEBI" id="CHEBI:47942"/>
    </cofactor>
</comment>
<feature type="region of interest" description="Disordered" evidence="4">
    <location>
        <begin position="78"/>
        <end position="97"/>
    </location>
</feature>
<dbReference type="SUPFAM" id="SSF52777">
    <property type="entry name" value="CoA-dependent acyltransferases"/>
    <property type="match status" value="4"/>
</dbReference>
<dbReference type="Gene3D" id="3.30.559.10">
    <property type="entry name" value="Chloramphenicol acetyltransferase-like domain"/>
    <property type="match status" value="2"/>
</dbReference>
<dbReference type="InterPro" id="IPR036736">
    <property type="entry name" value="ACP-like_sf"/>
</dbReference>